<organism evidence="1 2">
    <name type="scientific">Kibdelosporangium lantanae</name>
    <dbReference type="NCBI Taxonomy" id="1497396"/>
    <lineage>
        <taxon>Bacteria</taxon>
        <taxon>Bacillati</taxon>
        <taxon>Actinomycetota</taxon>
        <taxon>Actinomycetes</taxon>
        <taxon>Pseudonocardiales</taxon>
        <taxon>Pseudonocardiaceae</taxon>
        <taxon>Kibdelosporangium</taxon>
    </lineage>
</organism>
<keyword evidence="2" id="KW-1185">Reference proteome</keyword>
<evidence type="ECO:0000313" key="2">
    <source>
        <dbReference type="Proteomes" id="UP001597045"/>
    </source>
</evidence>
<sequence length="50" mass="6005">MARTEMFRFLRRVVVDHAAAERLGMPVMEFREARLARPVREPRTFSRRDS</sequence>
<proteinExistence type="predicted"/>
<protein>
    <submittedName>
        <fullName evidence="1">Uncharacterized protein</fullName>
    </submittedName>
</protein>
<dbReference type="Proteomes" id="UP001597045">
    <property type="component" value="Unassembled WGS sequence"/>
</dbReference>
<accession>A0ABW3M698</accession>
<name>A0ABW3M698_9PSEU</name>
<dbReference type="EMBL" id="JBHTIS010000140">
    <property type="protein sequence ID" value="MFD1044844.1"/>
    <property type="molecule type" value="Genomic_DNA"/>
</dbReference>
<gene>
    <name evidence="1" type="ORF">ACFQ1S_04160</name>
</gene>
<reference evidence="2" key="1">
    <citation type="journal article" date="2019" name="Int. J. Syst. Evol. Microbiol.">
        <title>The Global Catalogue of Microorganisms (GCM) 10K type strain sequencing project: providing services to taxonomists for standard genome sequencing and annotation.</title>
        <authorList>
            <consortium name="The Broad Institute Genomics Platform"/>
            <consortium name="The Broad Institute Genome Sequencing Center for Infectious Disease"/>
            <person name="Wu L."/>
            <person name="Ma J."/>
        </authorList>
    </citation>
    <scope>NUCLEOTIDE SEQUENCE [LARGE SCALE GENOMIC DNA]</scope>
    <source>
        <strain evidence="2">JCM 31486</strain>
    </source>
</reference>
<evidence type="ECO:0000313" key="1">
    <source>
        <dbReference type="EMBL" id="MFD1044844.1"/>
    </source>
</evidence>
<comment type="caution">
    <text evidence="1">The sequence shown here is derived from an EMBL/GenBank/DDBJ whole genome shotgun (WGS) entry which is preliminary data.</text>
</comment>